<reference evidence="1 2" key="1">
    <citation type="submission" date="2015-12" db="EMBL/GenBank/DDBJ databases">
        <title>Draft genome sequence of Moniliophthora roreri, the causal agent of frosty pod rot of cacao.</title>
        <authorList>
            <person name="Aime M.C."/>
            <person name="Diaz-Valderrama J.R."/>
            <person name="Kijpornyongpan T."/>
            <person name="Phillips-Mora W."/>
        </authorList>
    </citation>
    <scope>NUCLEOTIDE SEQUENCE [LARGE SCALE GENOMIC DNA]</scope>
    <source>
        <strain evidence="1 2">MCA 2952</strain>
    </source>
</reference>
<evidence type="ECO:0000313" key="2">
    <source>
        <dbReference type="Proteomes" id="UP000054988"/>
    </source>
</evidence>
<protein>
    <submittedName>
        <fullName evidence="1">Uncharacterized protein</fullName>
    </submittedName>
</protein>
<dbReference type="AlphaFoldDB" id="A0A0W0FI93"/>
<dbReference type="EMBL" id="LATX01001933">
    <property type="protein sequence ID" value="KTB36040.1"/>
    <property type="molecule type" value="Genomic_DNA"/>
</dbReference>
<gene>
    <name evidence="1" type="ORF">WG66_11381</name>
</gene>
<dbReference type="Proteomes" id="UP000054988">
    <property type="component" value="Unassembled WGS sequence"/>
</dbReference>
<accession>A0A0W0FI93</accession>
<sequence>MVGSLVHQDSIWIGLVAHAGALRPPRYPSRVVVGNRSA</sequence>
<name>A0A0W0FI93_MONRR</name>
<evidence type="ECO:0000313" key="1">
    <source>
        <dbReference type="EMBL" id="KTB36040.1"/>
    </source>
</evidence>
<comment type="caution">
    <text evidence="1">The sequence shown here is derived from an EMBL/GenBank/DDBJ whole genome shotgun (WGS) entry which is preliminary data.</text>
</comment>
<organism evidence="1 2">
    <name type="scientific">Moniliophthora roreri</name>
    <name type="common">Frosty pod rot fungus</name>
    <name type="synonym">Monilia roreri</name>
    <dbReference type="NCBI Taxonomy" id="221103"/>
    <lineage>
        <taxon>Eukaryota</taxon>
        <taxon>Fungi</taxon>
        <taxon>Dikarya</taxon>
        <taxon>Basidiomycota</taxon>
        <taxon>Agaricomycotina</taxon>
        <taxon>Agaricomycetes</taxon>
        <taxon>Agaricomycetidae</taxon>
        <taxon>Agaricales</taxon>
        <taxon>Marasmiineae</taxon>
        <taxon>Marasmiaceae</taxon>
        <taxon>Moniliophthora</taxon>
    </lineage>
</organism>
<proteinExistence type="predicted"/>